<gene>
    <name evidence="1" type="ORF">AKO1_000872</name>
</gene>
<comment type="caution">
    <text evidence="1">The sequence shown here is derived from an EMBL/GenBank/DDBJ whole genome shotgun (WGS) entry which is preliminary data.</text>
</comment>
<dbReference type="AlphaFoldDB" id="A0AAW2ZRS7"/>
<evidence type="ECO:0000313" key="2">
    <source>
        <dbReference type="Proteomes" id="UP001431209"/>
    </source>
</evidence>
<protein>
    <submittedName>
        <fullName evidence="1">VIPR1</fullName>
    </submittedName>
</protein>
<keyword evidence="2" id="KW-1185">Reference proteome</keyword>
<organism evidence="1 2">
    <name type="scientific">Acrasis kona</name>
    <dbReference type="NCBI Taxonomy" id="1008807"/>
    <lineage>
        <taxon>Eukaryota</taxon>
        <taxon>Discoba</taxon>
        <taxon>Heterolobosea</taxon>
        <taxon>Tetramitia</taxon>
        <taxon>Eutetramitia</taxon>
        <taxon>Acrasidae</taxon>
        <taxon>Acrasis</taxon>
    </lineage>
</organism>
<accession>A0AAW2ZRS7</accession>
<dbReference type="EMBL" id="JAOPGA020001803">
    <property type="protein sequence ID" value="KAL0491459.1"/>
    <property type="molecule type" value="Genomic_DNA"/>
</dbReference>
<name>A0AAW2ZRS7_9EUKA</name>
<reference evidence="1 2" key="1">
    <citation type="submission" date="2024-03" db="EMBL/GenBank/DDBJ databases">
        <title>The Acrasis kona genome and developmental transcriptomes reveal deep origins of eukaryotic multicellular pathways.</title>
        <authorList>
            <person name="Sheikh S."/>
            <person name="Fu C.-J."/>
            <person name="Brown M.W."/>
            <person name="Baldauf S.L."/>
        </authorList>
    </citation>
    <scope>NUCLEOTIDE SEQUENCE [LARGE SCALE GENOMIC DNA]</scope>
    <source>
        <strain evidence="1 2">ATCC MYA-3509</strain>
    </source>
</reference>
<proteinExistence type="predicted"/>
<evidence type="ECO:0000313" key="1">
    <source>
        <dbReference type="EMBL" id="KAL0491459.1"/>
    </source>
</evidence>
<dbReference type="Proteomes" id="UP001431209">
    <property type="component" value="Unassembled WGS sequence"/>
</dbReference>
<sequence length="288" mass="33651">MKEPSEKRRKIDHHLFSSDILRHIVPFIDDPSTVCFVEATCKSWKHCMQSNEYWMYIERDTFGATKEIKDHRQRYLERLKFLFNQRKHVKKCEDGEYIITTRYSERILHKASSNTFAAYGLIIKFYSSIDYLQTQHPEFGLIKMKESFLTPKQNYFITEWYNNESSTECTDDFVIVGYSPDGDKKFLTISYSKEYQSDITTLIMSACDWDVRLVDVTNNTVNFSLERDEVSLRVLRGCLVSFASVLRYHGGGGEHHKLLAVISLIIDSCGLVIDDEDKSNLKRLLKKA</sequence>
<dbReference type="InterPro" id="IPR036047">
    <property type="entry name" value="F-box-like_dom_sf"/>
</dbReference>
<dbReference type="SUPFAM" id="SSF81383">
    <property type="entry name" value="F-box domain"/>
    <property type="match status" value="1"/>
</dbReference>